<reference evidence="8" key="1">
    <citation type="submission" date="2019-03" db="EMBL/GenBank/DDBJ databases">
        <title>Lake Tanganyika Metagenome-Assembled Genomes (MAGs).</title>
        <authorList>
            <person name="Tran P."/>
        </authorList>
    </citation>
    <scope>NUCLEOTIDE SEQUENCE</scope>
    <source>
        <strain evidence="8">K_DeepCast_65m_m2_066</strain>
    </source>
</reference>
<evidence type="ECO:0000256" key="3">
    <source>
        <dbReference type="ARBA" id="ARBA00022679"/>
    </source>
</evidence>
<dbReference type="InterPro" id="IPR001789">
    <property type="entry name" value="Sig_transdc_resp-reg_receiver"/>
</dbReference>
<dbReference type="InterPro" id="IPR005467">
    <property type="entry name" value="His_kinase_dom"/>
</dbReference>
<name>A0A937W0W5_UNCTE</name>
<feature type="modified residue" description="4-aspartylphosphate" evidence="5">
    <location>
        <position position="298"/>
    </location>
</feature>
<evidence type="ECO:0000313" key="9">
    <source>
        <dbReference type="Proteomes" id="UP000712673"/>
    </source>
</evidence>
<organism evidence="8 9">
    <name type="scientific">Tectimicrobiota bacterium</name>
    <dbReference type="NCBI Taxonomy" id="2528274"/>
    <lineage>
        <taxon>Bacteria</taxon>
        <taxon>Pseudomonadati</taxon>
        <taxon>Nitrospinota/Tectimicrobiota group</taxon>
        <taxon>Candidatus Tectimicrobiota</taxon>
    </lineage>
</organism>
<dbReference type="PANTHER" id="PTHR43047">
    <property type="entry name" value="TWO-COMPONENT HISTIDINE PROTEIN KINASE"/>
    <property type="match status" value="1"/>
</dbReference>
<evidence type="ECO:0000256" key="5">
    <source>
        <dbReference type="PROSITE-ProRule" id="PRU00169"/>
    </source>
</evidence>
<dbReference type="EC" id="2.7.13.3" evidence="2"/>
<feature type="domain" description="Histidine kinase" evidence="6">
    <location>
        <begin position="46"/>
        <end position="228"/>
    </location>
</feature>
<comment type="caution">
    <text evidence="8">The sequence shown here is derived from an EMBL/GenBank/DDBJ whole genome shotgun (WGS) entry which is preliminary data.</text>
</comment>
<evidence type="ECO:0000313" key="8">
    <source>
        <dbReference type="EMBL" id="MBM3223700.1"/>
    </source>
</evidence>
<dbReference type="InterPro" id="IPR003594">
    <property type="entry name" value="HATPase_dom"/>
</dbReference>
<dbReference type="PROSITE" id="PS50110">
    <property type="entry name" value="RESPONSE_REGULATORY"/>
    <property type="match status" value="1"/>
</dbReference>
<keyword evidence="4" id="KW-0418">Kinase</keyword>
<keyword evidence="3" id="KW-0808">Transferase</keyword>
<dbReference type="InterPro" id="IPR004358">
    <property type="entry name" value="Sig_transdc_His_kin-like_C"/>
</dbReference>
<evidence type="ECO:0000259" key="6">
    <source>
        <dbReference type="PROSITE" id="PS50109"/>
    </source>
</evidence>
<dbReference type="GO" id="GO:0000155">
    <property type="term" value="F:phosphorelay sensor kinase activity"/>
    <property type="evidence" value="ECO:0007669"/>
    <property type="project" value="TreeGrafter"/>
</dbReference>
<dbReference type="AlphaFoldDB" id="A0A937W0W5"/>
<evidence type="ECO:0000259" key="7">
    <source>
        <dbReference type="PROSITE" id="PS50110"/>
    </source>
</evidence>
<feature type="domain" description="Response regulatory" evidence="7">
    <location>
        <begin position="247"/>
        <end position="363"/>
    </location>
</feature>
<evidence type="ECO:0000256" key="1">
    <source>
        <dbReference type="ARBA" id="ARBA00000085"/>
    </source>
</evidence>
<dbReference type="GO" id="GO:0009927">
    <property type="term" value="F:histidine phosphotransfer kinase activity"/>
    <property type="evidence" value="ECO:0007669"/>
    <property type="project" value="TreeGrafter"/>
</dbReference>
<dbReference type="SMART" id="SM00387">
    <property type="entry name" value="HATPase_c"/>
    <property type="match status" value="1"/>
</dbReference>
<dbReference type="Gene3D" id="3.40.50.2300">
    <property type="match status" value="1"/>
</dbReference>
<dbReference type="Proteomes" id="UP000712673">
    <property type="component" value="Unassembled WGS sequence"/>
</dbReference>
<dbReference type="PRINTS" id="PR00344">
    <property type="entry name" value="BCTRLSENSOR"/>
</dbReference>
<proteinExistence type="predicted"/>
<gene>
    <name evidence="8" type="ORF">FJZ47_07875</name>
</gene>
<dbReference type="CDD" id="cd00156">
    <property type="entry name" value="REC"/>
    <property type="match status" value="1"/>
</dbReference>
<dbReference type="SUPFAM" id="SSF52172">
    <property type="entry name" value="CheY-like"/>
    <property type="match status" value="1"/>
</dbReference>
<dbReference type="SMART" id="SM00448">
    <property type="entry name" value="REC"/>
    <property type="match status" value="1"/>
</dbReference>
<comment type="catalytic activity">
    <reaction evidence="1">
        <text>ATP + protein L-histidine = ADP + protein N-phospho-L-histidine.</text>
        <dbReference type="EC" id="2.7.13.3"/>
    </reaction>
</comment>
<dbReference type="PROSITE" id="PS50109">
    <property type="entry name" value="HIS_KIN"/>
    <property type="match status" value="1"/>
</dbReference>
<dbReference type="InterPro" id="IPR011006">
    <property type="entry name" value="CheY-like_superfamily"/>
</dbReference>
<evidence type="ECO:0000256" key="2">
    <source>
        <dbReference type="ARBA" id="ARBA00012438"/>
    </source>
</evidence>
<dbReference type="InterPro" id="IPR036890">
    <property type="entry name" value="HATPase_C_sf"/>
</dbReference>
<dbReference type="PANTHER" id="PTHR43047:SF72">
    <property type="entry name" value="OSMOSENSING HISTIDINE PROTEIN KINASE SLN1"/>
    <property type="match status" value="1"/>
</dbReference>
<dbReference type="Gene3D" id="3.30.565.10">
    <property type="entry name" value="Histidine kinase-like ATPase, C-terminal domain"/>
    <property type="match status" value="1"/>
</dbReference>
<dbReference type="Pfam" id="PF00072">
    <property type="entry name" value="Response_reg"/>
    <property type="match status" value="1"/>
</dbReference>
<dbReference type="Pfam" id="PF02518">
    <property type="entry name" value="HATPase_c"/>
    <property type="match status" value="1"/>
</dbReference>
<dbReference type="GO" id="GO:0005886">
    <property type="term" value="C:plasma membrane"/>
    <property type="evidence" value="ECO:0007669"/>
    <property type="project" value="TreeGrafter"/>
</dbReference>
<protein>
    <recommendedName>
        <fullName evidence="2">histidine kinase</fullName>
        <ecNumber evidence="2">2.7.13.3</ecNumber>
    </recommendedName>
</protein>
<accession>A0A937W0W5</accession>
<dbReference type="EMBL" id="VGLS01000184">
    <property type="protein sequence ID" value="MBM3223700.1"/>
    <property type="molecule type" value="Genomic_DNA"/>
</dbReference>
<evidence type="ECO:0000256" key="4">
    <source>
        <dbReference type="ARBA" id="ARBA00022777"/>
    </source>
</evidence>
<keyword evidence="5" id="KW-0597">Phosphoprotein</keyword>
<dbReference type="SUPFAM" id="SSF55874">
    <property type="entry name" value="ATPase domain of HSP90 chaperone/DNA topoisomerase II/histidine kinase"/>
    <property type="match status" value="1"/>
</dbReference>
<sequence length="368" mass="40090">MEVQAWPDVGINPQRHSGLHGTRAVRYPSRGGAAHYLQEVLRAGHRGRELVQHILRFGHHTEHARQPLALHLLVQEALQLLRASLPTTIAIRPVLATETGMVMADPTEMHQMLLHLGANAEYAMRATGGVLEVRLEQVTVDAGRASQHPDLPAGPYVCLSIADTGHGMGPEVLERLFEPFFTTKGAGEGTGLGLAVVHGIVSSHEGAITVESTLGQGSTFRIYLPQLPAAAGPSEALDQPIPRGDERILFVDDEAALARMGQELLERLGYQVVTYTSSVEALEAFRAEPQRFDLVITDQTMPQLPGDVLATELRRLRPELPIILCTGLSYSITAERAQALGIAAFLMKPLVIRDLAVTIRQVLAQRER</sequence>